<feature type="coiled-coil region" evidence="1">
    <location>
        <begin position="371"/>
        <end position="412"/>
    </location>
</feature>
<protein>
    <submittedName>
        <fullName evidence="3">AAA family ATPase</fullName>
    </submittedName>
</protein>
<dbReference type="Pfam" id="PF13476">
    <property type="entry name" value="AAA_23"/>
    <property type="match status" value="1"/>
</dbReference>
<feature type="coiled-coil region" evidence="1">
    <location>
        <begin position="642"/>
        <end position="741"/>
    </location>
</feature>
<evidence type="ECO:0000313" key="3">
    <source>
        <dbReference type="EMBL" id="QQO07428.1"/>
    </source>
</evidence>
<evidence type="ECO:0000259" key="2">
    <source>
        <dbReference type="Pfam" id="PF13476"/>
    </source>
</evidence>
<dbReference type="InterPro" id="IPR027417">
    <property type="entry name" value="P-loop_NTPase"/>
</dbReference>
<feature type="coiled-coil region" evidence="1">
    <location>
        <begin position="532"/>
        <end position="573"/>
    </location>
</feature>
<reference evidence="3" key="1">
    <citation type="submission" date="2021-01" db="EMBL/GenBank/DDBJ databases">
        <title>Description of Breznakiella homolactica.</title>
        <authorList>
            <person name="Song Y."/>
            <person name="Brune A."/>
        </authorList>
    </citation>
    <scope>NUCLEOTIDE SEQUENCE</scope>
    <source>
        <strain evidence="3">RmG30</strain>
    </source>
</reference>
<dbReference type="Pfam" id="PF13558">
    <property type="entry name" value="SbcC_Walker_B"/>
    <property type="match status" value="1"/>
</dbReference>
<sequence>MRPHKLVLENIGPFTGRTEIDFDSLDDIFLITGRTGSGKTTVFDAICFALYGVLPGSRRDHVHRIRSDYTAEGDTCSVSLEFSIGNSRYRVDRSPKQEKLKKRGTGMTVIDETAVLYEVRNGNLISLNSKKSEADYKIKELIGLSADEFFRIVLLPQGEFAEFLRQNTNKRREVLGKLFPVESALKIRDQVQAKAKDSKAQLTEAEYNLQEISKRVSFEFCETARMEKTRTLDEAVQRHQTLGEEITRLQRSVDIAEREENLLQRLGTALEDQRKIENEGPAAEEQETLLAKSRRAHPLKHFLVMEAELRKALTESGNDLKLAVEEKNAAEEEHRRMLSRVKEEESAEAELFTLRERQTNLAALCAEEAELEKTIREKQRYDGLLIELEQKKETLQNSWNAINTEIEELEKSAAQADSIESQWETARNKKDTFLNIKRFSGEYENIRREEQSITERISGLEKEIENLDRDIPVLKKEHENLKAQKENTEKAGLAAVLAAELKPGTPCPVCGALDHPNPAAAAAQDFGIAERIEALGRTYQKAEQDLAAFRAELKSKHQELRRTESRRDALLAEMKAVPHAADFFDTIPPMEELSRLLEIQIRELNAIVGLREESRKAGGRITALLKDRNSLLLEQGNTDTSLAEYRERSRTLEASVQEKQSKHSAIAAQWAASDIREALALVTESAERQEKQLRELRLIREQAGQRLAAAGAKEESLRKKNEASENQYNAAKKELEKAVAASPFADTGELQQALLGQEEETAMEAAVADWKERRSRIGSLIQELELSIGVLNEEKKEYGTQGSAAELAEKLGSAKTAQEEAARLRTQAALELSALERDEAQLREAEQRHRELSEKAGRVNSLADDLYGKNPKRKAFDSWLLGRYLSEVAAYATRRLERMSESRYSLLLDSEGESRGRAGLDLAVFDAYTGKTRPCATLSGGESFMASISLALGLADSIQARSGGVRLDAVFIDEGFGSLDEASLDKALVILDELREHRMVGLISHVAEMRNRIPSRIEIIKSGTGSAVLIDRSQ</sequence>
<dbReference type="GO" id="GO:0006302">
    <property type="term" value="P:double-strand break repair"/>
    <property type="evidence" value="ECO:0007669"/>
    <property type="project" value="InterPro"/>
</dbReference>
<dbReference type="PANTHER" id="PTHR32114">
    <property type="entry name" value="ABC TRANSPORTER ABCH.3"/>
    <property type="match status" value="1"/>
</dbReference>
<dbReference type="Proteomes" id="UP000595917">
    <property type="component" value="Chromosome"/>
</dbReference>
<accession>A0A7T8B9Q1</accession>
<dbReference type="KEGG" id="bhc:JFL75_10680"/>
<feature type="coiled-coil region" evidence="1">
    <location>
        <begin position="313"/>
        <end position="347"/>
    </location>
</feature>
<dbReference type="RefSeq" id="WP_215624733.1">
    <property type="nucleotide sequence ID" value="NZ_CP067089.2"/>
</dbReference>
<feature type="coiled-coil region" evidence="1">
    <location>
        <begin position="825"/>
        <end position="862"/>
    </location>
</feature>
<feature type="domain" description="Rad50/SbcC-type AAA" evidence="2">
    <location>
        <begin position="5"/>
        <end position="215"/>
    </location>
</feature>
<keyword evidence="4" id="KW-1185">Reference proteome</keyword>
<dbReference type="Gene3D" id="3.40.50.300">
    <property type="entry name" value="P-loop containing nucleotide triphosphate hydrolases"/>
    <property type="match status" value="2"/>
</dbReference>
<evidence type="ECO:0000256" key="1">
    <source>
        <dbReference type="SAM" id="Coils"/>
    </source>
</evidence>
<dbReference type="GO" id="GO:0016887">
    <property type="term" value="F:ATP hydrolysis activity"/>
    <property type="evidence" value="ECO:0007669"/>
    <property type="project" value="InterPro"/>
</dbReference>
<proteinExistence type="predicted"/>
<feature type="coiled-coil region" evidence="1">
    <location>
        <begin position="443"/>
        <end position="491"/>
    </location>
</feature>
<gene>
    <name evidence="3" type="ORF">JFL75_10680</name>
</gene>
<keyword evidence="1" id="KW-0175">Coiled coil</keyword>
<dbReference type="InterPro" id="IPR038729">
    <property type="entry name" value="Rad50/SbcC_AAA"/>
</dbReference>
<dbReference type="SUPFAM" id="SSF52540">
    <property type="entry name" value="P-loop containing nucleoside triphosphate hydrolases"/>
    <property type="match status" value="2"/>
</dbReference>
<dbReference type="PANTHER" id="PTHR32114:SF2">
    <property type="entry name" value="ABC TRANSPORTER ABCH.3"/>
    <property type="match status" value="1"/>
</dbReference>
<name>A0A7T8B9Q1_9SPIR</name>
<feature type="coiled-coil region" evidence="1">
    <location>
        <begin position="188"/>
        <end position="266"/>
    </location>
</feature>
<dbReference type="AlphaFoldDB" id="A0A7T8B9Q1"/>
<organism evidence="3 4">
    <name type="scientific">Breznakiella homolactica</name>
    <dbReference type="NCBI Taxonomy" id="2798577"/>
    <lineage>
        <taxon>Bacteria</taxon>
        <taxon>Pseudomonadati</taxon>
        <taxon>Spirochaetota</taxon>
        <taxon>Spirochaetia</taxon>
        <taxon>Spirochaetales</taxon>
        <taxon>Breznakiellaceae</taxon>
        <taxon>Breznakiella</taxon>
    </lineage>
</organism>
<dbReference type="EMBL" id="CP067089">
    <property type="protein sequence ID" value="QQO07428.1"/>
    <property type="molecule type" value="Genomic_DNA"/>
</dbReference>
<evidence type="ECO:0000313" key="4">
    <source>
        <dbReference type="Proteomes" id="UP000595917"/>
    </source>
</evidence>